<proteinExistence type="inferred from homology"/>
<comment type="similarity">
    <text evidence="1">Belongs to the short-chain dehydrogenases/reductases (SDR) family.</text>
</comment>
<dbReference type="EC" id="1.1.1.100" evidence="4"/>
<dbReference type="InterPro" id="IPR050259">
    <property type="entry name" value="SDR"/>
</dbReference>
<dbReference type="SMART" id="SM00822">
    <property type="entry name" value="PKS_KR"/>
    <property type="match status" value="1"/>
</dbReference>
<evidence type="ECO:0000313" key="4">
    <source>
        <dbReference type="EMBL" id="CAA9432539.1"/>
    </source>
</evidence>
<name>A0A6J4Q763_9ACTN</name>
<evidence type="ECO:0000259" key="3">
    <source>
        <dbReference type="SMART" id="SM00822"/>
    </source>
</evidence>
<evidence type="ECO:0000256" key="1">
    <source>
        <dbReference type="ARBA" id="ARBA00006484"/>
    </source>
</evidence>
<sequence length="243" mass="24921">MSDLVVVTGTSSGVGRATAARLLRDGFRVVGIARRPVDPSQLAAAGDETGGGYAHVCADLSDLDALPALAKRVLAEHGEPFGLVNNAAAGTDGLLPTMHNSEIRALLGLDLASPILLTKYLVRPMISRRRGRVVNVSSIVASTGFRGLSVYGAAKAGLEGFTRSLARDLGQRGVTVNAVAPGFLDTEMTESLGSGNLERIRSRSPLGRFATADEVAGAIAHLMAPEAAGTTGTVMTVDAGSTA</sequence>
<gene>
    <name evidence="4" type="ORF">AVDCRST_MAG35-2701</name>
</gene>
<dbReference type="EMBL" id="CADCUY010000535">
    <property type="protein sequence ID" value="CAA9432539.1"/>
    <property type="molecule type" value="Genomic_DNA"/>
</dbReference>
<dbReference type="InterPro" id="IPR057326">
    <property type="entry name" value="KR_dom"/>
</dbReference>
<evidence type="ECO:0000256" key="2">
    <source>
        <dbReference type="ARBA" id="ARBA00023002"/>
    </source>
</evidence>
<dbReference type="InterPro" id="IPR002347">
    <property type="entry name" value="SDR_fam"/>
</dbReference>
<feature type="domain" description="Ketoreductase" evidence="3">
    <location>
        <begin position="3"/>
        <end position="187"/>
    </location>
</feature>
<accession>A0A6J4Q763</accession>
<dbReference type="GO" id="GO:0004316">
    <property type="term" value="F:3-oxoacyl-[acyl-carrier-protein] reductase (NADPH) activity"/>
    <property type="evidence" value="ECO:0007669"/>
    <property type="project" value="UniProtKB-EC"/>
</dbReference>
<dbReference type="PANTHER" id="PTHR42879:SF2">
    <property type="entry name" value="3-OXOACYL-[ACYL-CARRIER-PROTEIN] REDUCTASE FABG"/>
    <property type="match status" value="1"/>
</dbReference>
<dbReference type="PROSITE" id="PS00061">
    <property type="entry name" value="ADH_SHORT"/>
    <property type="match status" value="1"/>
</dbReference>
<dbReference type="GO" id="GO:0032787">
    <property type="term" value="P:monocarboxylic acid metabolic process"/>
    <property type="evidence" value="ECO:0007669"/>
    <property type="project" value="UniProtKB-ARBA"/>
</dbReference>
<dbReference type="SUPFAM" id="SSF51735">
    <property type="entry name" value="NAD(P)-binding Rossmann-fold domains"/>
    <property type="match status" value="1"/>
</dbReference>
<organism evidence="4">
    <name type="scientific">uncultured Quadrisphaera sp</name>
    <dbReference type="NCBI Taxonomy" id="904978"/>
    <lineage>
        <taxon>Bacteria</taxon>
        <taxon>Bacillati</taxon>
        <taxon>Actinomycetota</taxon>
        <taxon>Actinomycetes</taxon>
        <taxon>Kineosporiales</taxon>
        <taxon>Kineosporiaceae</taxon>
        <taxon>Quadrisphaera</taxon>
        <taxon>environmental samples</taxon>
    </lineage>
</organism>
<dbReference type="Pfam" id="PF13561">
    <property type="entry name" value="adh_short_C2"/>
    <property type="match status" value="1"/>
</dbReference>
<dbReference type="PANTHER" id="PTHR42879">
    <property type="entry name" value="3-OXOACYL-(ACYL-CARRIER-PROTEIN) REDUCTASE"/>
    <property type="match status" value="1"/>
</dbReference>
<dbReference type="PRINTS" id="PR00081">
    <property type="entry name" value="GDHRDH"/>
</dbReference>
<protein>
    <submittedName>
        <fullName evidence="4">3-oxoacyl-[acyl-carrier protein] reductase</fullName>
        <ecNumber evidence="4">1.1.1.100</ecNumber>
    </submittedName>
</protein>
<dbReference type="InterPro" id="IPR036291">
    <property type="entry name" value="NAD(P)-bd_dom_sf"/>
</dbReference>
<dbReference type="FunFam" id="3.40.50.720:FF:000173">
    <property type="entry name" value="3-oxoacyl-[acyl-carrier protein] reductase"/>
    <property type="match status" value="1"/>
</dbReference>
<dbReference type="InterPro" id="IPR020904">
    <property type="entry name" value="Sc_DH/Rdtase_CS"/>
</dbReference>
<dbReference type="Gene3D" id="3.40.50.720">
    <property type="entry name" value="NAD(P)-binding Rossmann-like Domain"/>
    <property type="match status" value="1"/>
</dbReference>
<dbReference type="PRINTS" id="PR00080">
    <property type="entry name" value="SDRFAMILY"/>
</dbReference>
<dbReference type="AlphaFoldDB" id="A0A6J4Q763"/>
<reference evidence="4" key="1">
    <citation type="submission" date="2020-02" db="EMBL/GenBank/DDBJ databases">
        <authorList>
            <person name="Meier V. D."/>
        </authorList>
    </citation>
    <scope>NUCLEOTIDE SEQUENCE</scope>
    <source>
        <strain evidence="4">AVDCRST_MAG35</strain>
    </source>
</reference>
<keyword evidence="2 4" id="KW-0560">Oxidoreductase</keyword>